<dbReference type="InterPro" id="IPR050967">
    <property type="entry name" value="Thiamine_Salvage_TenA"/>
</dbReference>
<feature type="domain" description="Thiaminase-2/PQQC" evidence="1">
    <location>
        <begin position="34"/>
        <end position="124"/>
    </location>
</feature>
<organism evidence="2 3">
    <name type="scientific">Rhynchospora pubera</name>
    <dbReference type="NCBI Taxonomy" id="906938"/>
    <lineage>
        <taxon>Eukaryota</taxon>
        <taxon>Viridiplantae</taxon>
        <taxon>Streptophyta</taxon>
        <taxon>Embryophyta</taxon>
        <taxon>Tracheophyta</taxon>
        <taxon>Spermatophyta</taxon>
        <taxon>Magnoliopsida</taxon>
        <taxon>Liliopsida</taxon>
        <taxon>Poales</taxon>
        <taxon>Cyperaceae</taxon>
        <taxon>Cyperoideae</taxon>
        <taxon>Rhynchosporeae</taxon>
        <taxon>Rhynchospora</taxon>
    </lineage>
</organism>
<dbReference type="InterPro" id="IPR004305">
    <property type="entry name" value="Thiaminase-2/PQQC"/>
</dbReference>
<dbReference type="SUPFAM" id="SSF48613">
    <property type="entry name" value="Heme oxygenase-like"/>
    <property type="match status" value="1"/>
</dbReference>
<reference evidence="2" key="1">
    <citation type="submission" date="2022-08" db="EMBL/GenBank/DDBJ databases">
        <authorList>
            <person name="Marques A."/>
        </authorList>
    </citation>
    <scope>NUCLEOTIDE SEQUENCE</scope>
    <source>
        <strain evidence="2">RhyPub2mFocal</strain>
        <tissue evidence="2">Leaves</tissue>
    </source>
</reference>
<sequence length="161" mass="18391">MEIIFGGAAALSDELSWFKNEASKWGSFTTLDINYTVAATAFWAIETVYQESFSFCIEGDHKTPTELLGTCQRWGNSDFGQYCKSLQQIADRCIKKATADVVREAEEVFVSVLKYEIEFWNMSSSEVTINPTSHYKHTPLLNLSWRLILRSHLIPKPIHVF</sequence>
<comment type="caution">
    <text evidence="2">The sequence shown here is derived from an EMBL/GenBank/DDBJ whole genome shotgun (WGS) entry which is preliminary data.</text>
</comment>
<dbReference type="PANTHER" id="PTHR43198">
    <property type="entry name" value="BIFUNCTIONAL TH2 PROTEIN"/>
    <property type="match status" value="1"/>
</dbReference>
<dbReference type="AlphaFoldDB" id="A0AAV8FIK7"/>
<protein>
    <submittedName>
        <fullName evidence="2">Bifunctional TENA2 protein</fullName>
    </submittedName>
</protein>
<dbReference type="GO" id="GO:0005829">
    <property type="term" value="C:cytosol"/>
    <property type="evidence" value="ECO:0007669"/>
    <property type="project" value="TreeGrafter"/>
</dbReference>
<dbReference type="CDD" id="cd19357">
    <property type="entry name" value="TenA_E_At3g16990-like"/>
    <property type="match status" value="1"/>
</dbReference>
<dbReference type="GO" id="GO:0006772">
    <property type="term" value="P:thiamine metabolic process"/>
    <property type="evidence" value="ECO:0007669"/>
    <property type="project" value="UniProtKB-ARBA"/>
</dbReference>
<dbReference type="Gene3D" id="1.20.910.10">
    <property type="entry name" value="Heme oxygenase-like"/>
    <property type="match status" value="1"/>
</dbReference>
<dbReference type="Pfam" id="PF03070">
    <property type="entry name" value="TENA_THI-4"/>
    <property type="match status" value="1"/>
</dbReference>
<dbReference type="InterPro" id="IPR016084">
    <property type="entry name" value="Haem_Oase-like_multi-hlx"/>
</dbReference>
<gene>
    <name evidence="2" type="ORF">LUZ62_044571</name>
</gene>
<evidence type="ECO:0000259" key="1">
    <source>
        <dbReference type="Pfam" id="PF03070"/>
    </source>
</evidence>
<dbReference type="PANTHER" id="PTHR43198:SF5">
    <property type="entry name" value="BIFUNCTIONAL TENA-E PROTEIN"/>
    <property type="match status" value="1"/>
</dbReference>
<name>A0AAV8FIK7_9POAL</name>
<proteinExistence type="predicted"/>
<keyword evidence="3" id="KW-1185">Reference proteome</keyword>
<evidence type="ECO:0000313" key="2">
    <source>
        <dbReference type="EMBL" id="KAJ4793325.1"/>
    </source>
</evidence>
<accession>A0AAV8FIK7</accession>
<dbReference type="EMBL" id="JAMFTS010000002">
    <property type="protein sequence ID" value="KAJ4793325.1"/>
    <property type="molecule type" value="Genomic_DNA"/>
</dbReference>
<dbReference type="Proteomes" id="UP001140206">
    <property type="component" value="Chromosome 2"/>
</dbReference>
<evidence type="ECO:0000313" key="3">
    <source>
        <dbReference type="Proteomes" id="UP001140206"/>
    </source>
</evidence>